<evidence type="ECO:0000313" key="2">
    <source>
        <dbReference type="EMBL" id="KDR84502.1"/>
    </source>
</evidence>
<name>A0A067TQC7_GALM3</name>
<sequence length="168" mass="18068">MLGPTGRGGATNMTINIDTSTSSSTQASLIGSSTDHRQRRPPSPIACSSLILQPHLSLCSGPSRWAEFFLLMTSSASVNTGCPSPRHCRLEVTKTLPQFVAEATTTTVVVALIKSYPNQPSELNVVYQPTSGFHTQQSLQQQAQCRQTSHFRTSVGGSYDRELRAAAS</sequence>
<dbReference type="EMBL" id="KL142368">
    <property type="protein sequence ID" value="KDR84502.1"/>
    <property type="molecule type" value="Genomic_DNA"/>
</dbReference>
<reference evidence="3" key="1">
    <citation type="journal article" date="2014" name="Proc. Natl. Acad. Sci. U.S.A.">
        <title>Extensive sampling of basidiomycete genomes demonstrates inadequacy of the white-rot/brown-rot paradigm for wood decay fungi.</title>
        <authorList>
            <person name="Riley R."/>
            <person name="Salamov A.A."/>
            <person name="Brown D.W."/>
            <person name="Nagy L.G."/>
            <person name="Floudas D."/>
            <person name="Held B.W."/>
            <person name="Levasseur A."/>
            <person name="Lombard V."/>
            <person name="Morin E."/>
            <person name="Otillar R."/>
            <person name="Lindquist E.A."/>
            <person name="Sun H."/>
            <person name="LaButti K.M."/>
            <person name="Schmutz J."/>
            <person name="Jabbour D."/>
            <person name="Luo H."/>
            <person name="Baker S.E."/>
            <person name="Pisabarro A.G."/>
            <person name="Walton J.D."/>
            <person name="Blanchette R.A."/>
            <person name="Henrissat B."/>
            <person name="Martin F."/>
            <person name="Cullen D."/>
            <person name="Hibbett D.S."/>
            <person name="Grigoriev I.V."/>
        </authorList>
    </citation>
    <scope>NUCLEOTIDE SEQUENCE [LARGE SCALE GENOMIC DNA]</scope>
    <source>
        <strain evidence="3">CBS 339.88</strain>
    </source>
</reference>
<proteinExistence type="predicted"/>
<accession>A0A067TQC7</accession>
<organism evidence="2 3">
    <name type="scientific">Galerina marginata (strain CBS 339.88)</name>
    <dbReference type="NCBI Taxonomy" id="685588"/>
    <lineage>
        <taxon>Eukaryota</taxon>
        <taxon>Fungi</taxon>
        <taxon>Dikarya</taxon>
        <taxon>Basidiomycota</taxon>
        <taxon>Agaricomycotina</taxon>
        <taxon>Agaricomycetes</taxon>
        <taxon>Agaricomycetidae</taxon>
        <taxon>Agaricales</taxon>
        <taxon>Agaricineae</taxon>
        <taxon>Strophariaceae</taxon>
        <taxon>Galerina</taxon>
    </lineage>
</organism>
<feature type="region of interest" description="Disordered" evidence="1">
    <location>
        <begin position="1"/>
        <end position="42"/>
    </location>
</feature>
<dbReference type="AlphaFoldDB" id="A0A067TQC7"/>
<dbReference type="Proteomes" id="UP000027222">
    <property type="component" value="Unassembled WGS sequence"/>
</dbReference>
<keyword evidence="3" id="KW-1185">Reference proteome</keyword>
<evidence type="ECO:0000256" key="1">
    <source>
        <dbReference type="SAM" id="MobiDB-lite"/>
    </source>
</evidence>
<protein>
    <submittedName>
        <fullName evidence="2">Uncharacterized protein</fullName>
    </submittedName>
</protein>
<gene>
    <name evidence="2" type="ORF">GALMADRAFT_715656</name>
</gene>
<dbReference type="HOGENOM" id="CLU_1586594_0_0_1"/>
<evidence type="ECO:0000313" key="3">
    <source>
        <dbReference type="Proteomes" id="UP000027222"/>
    </source>
</evidence>